<feature type="compositionally biased region" description="Basic and acidic residues" evidence="1">
    <location>
        <begin position="1"/>
        <end position="10"/>
    </location>
</feature>
<gene>
    <name evidence="2" type="ORF">F2Q68_00013835</name>
</gene>
<name>A0A8S9HEN4_BRACR</name>
<reference evidence="2" key="1">
    <citation type="submission" date="2019-12" db="EMBL/GenBank/DDBJ databases">
        <title>Genome sequencing and annotation of Brassica cretica.</title>
        <authorList>
            <person name="Studholme D.J."/>
            <person name="Sarris P.F."/>
        </authorList>
    </citation>
    <scope>NUCLEOTIDE SEQUENCE</scope>
    <source>
        <strain evidence="2">PFS-001/15</strain>
        <tissue evidence="2">Leaf</tissue>
    </source>
</reference>
<dbReference type="Proteomes" id="UP000712281">
    <property type="component" value="Unassembled WGS sequence"/>
</dbReference>
<dbReference type="EMBL" id="QGKW02001940">
    <property type="protein sequence ID" value="KAF2556955.1"/>
    <property type="molecule type" value="Genomic_DNA"/>
</dbReference>
<dbReference type="AlphaFoldDB" id="A0A8S9HEN4"/>
<evidence type="ECO:0000313" key="2">
    <source>
        <dbReference type="EMBL" id="KAF2556955.1"/>
    </source>
</evidence>
<feature type="region of interest" description="Disordered" evidence="1">
    <location>
        <begin position="1"/>
        <end position="30"/>
    </location>
</feature>
<organism evidence="2 3">
    <name type="scientific">Brassica cretica</name>
    <name type="common">Mustard</name>
    <dbReference type="NCBI Taxonomy" id="69181"/>
    <lineage>
        <taxon>Eukaryota</taxon>
        <taxon>Viridiplantae</taxon>
        <taxon>Streptophyta</taxon>
        <taxon>Embryophyta</taxon>
        <taxon>Tracheophyta</taxon>
        <taxon>Spermatophyta</taxon>
        <taxon>Magnoliopsida</taxon>
        <taxon>eudicotyledons</taxon>
        <taxon>Gunneridae</taxon>
        <taxon>Pentapetalae</taxon>
        <taxon>rosids</taxon>
        <taxon>malvids</taxon>
        <taxon>Brassicales</taxon>
        <taxon>Brassicaceae</taxon>
        <taxon>Brassiceae</taxon>
        <taxon>Brassica</taxon>
    </lineage>
</organism>
<accession>A0A8S9HEN4</accession>
<proteinExistence type="predicted"/>
<sequence>MKPHSDEHDWIANPDATATSRRPACSEPSDDSFWTSVFQTLWLGKKVRSSSRMNKSERLAKRYVVLLGKKVSHFQLLGWSNQLGRSNLLAQLVQCHFDLARPARSGAHQKPTKSSLKKPPLARVEARSLGVRAGEGTDVIMNLSQRHLRERFFGKRTERGERRVERGSECTFYVTIKT</sequence>
<evidence type="ECO:0000256" key="1">
    <source>
        <dbReference type="SAM" id="MobiDB-lite"/>
    </source>
</evidence>
<protein>
    <submittedName>
        <fullName evidence="2">Uncharacterized protein</fullName>
    </submittedName>
</protein>
<evidence type="ECO:0000313" key="3">
    <source>
        <dbReference type="Proteomes" id="UP000712281"/>
    </source>
</evidence>
<comment type="caution">
    <text evidence="2">The sequence shown here is derived from an EMBL/GenBank/DDBJ whole genome shotgun (WGS) entry which is preliminary data.</text>
</comment>